<dbReference type="AlphaFoldDB" id="D3LBT6"/>
<proteinExistence type="predicted"/>
<name>D3LBT6_OENOE</name>
<gene>
    <name evidence="1" type="ORF">AWRIB429_1816</name>
</gene>
<dbReference type="Proteomes" id="UP000003075">
    <property type="component" value="Unassembled WGS sequence"/>
</dbReference>
<evidence type="ECO:0000313" key="1">
    <source>
        <dbReference type="EMBL" id="EFD87674.1"/>
    </source>
</evidence>
<evidence type="ECO:0000313" key="2">
    <source>
        <dbReference type="Proteomes" id="UP000003075"/>
    </source>
</evidence>
<dbReference type="EMBL" id="ACSE01000030">
    <property type="protein sequence ID" value="EFD87674.1"/>
    <property type="molecule type" value="Genomic_DNA"/>
</dbReference>
<accession>D3LBT6</accession>
<comment type="caution">
    <text evidence="1">The sequence shown here is derived from an EMBL/GenBank/DDBJ whole genome shotgun (WGS) entry which is preliminary data.</text>
</comment>
<sequence>MFKRYLQELLKGGKYENINLDHHCYYDRRLRHLGCRSLESLSLSKKFYLI</sequence>
<protein>
    <submittedName>
        <fullName evidence="1">Uncharacterized protein</fullName>
    </submittedName>
</protein>
<organism evidence="1 2">
    <name type="scientific">Oenococcus oeni AWRIB429</name>
    <dbReference type="NCBI Taxonomy" id="655225"/>
    <lineage>
        <taxon>Bacteria</taxon>
        <taxon>Bacillati</taxon>
        <taxon>Bacillota</taxon>
        <taxon>Bacilli</taxon>
        <taxon>Lactobacillales</taxon>
        <taxon>Lactobacillaceae</taxon>
        <taxon>Oenococcus</taxon>
    </lineage>
</organism>
<reference evidence="1 2" key="1">
    <citation type="journal article" date="2010" name="Appl. Microbiol. Biotechnol.">
        <title>Genotypic diversity in Oenococcus oeni by high-density microarray comparative genome hybridization and whole genome sequencing.</title>
        <authorList>
            <person name="Borneman A.R."/>
            <person name="Bartowsky E.J."/>
            <person name="McCarthy J."/>
            <person name="Chambers P.J."/>
        </authorList>
    </citation>
    <scope>NUCLEOTIDE SEQUENCE [LARGE SCALE GENOMIC DNA]</scope>
    <source>
        <strain evidence="1 2">AWRIB429</strain>
    </source>
</reference>